<feature type="binding site" evidence="6">
    <location>
        <position position="70"/>
    </location>
    <ligand>
        <name>S-adenosyl-L-methionine</name>
        <dbReference type="ChEBI" id="CHEBI:59789"/>
    </ligand>
</feature>
<dbReference type="AlphaFoldDB" id="A0A238L3C8"/>
<evidence type="ECO:0000313" key="7">
    <source>
        <dbReference type="EMBL" id="SMX49370.1"/>
    </source>
</evidence>
<keyword evidence="1 6" id="KW-0963">Cytoplasm</keyword>
<evidence type="ECO:0000256" key="3">
    <source>
        <dbReference type="ARBA" id="ARBA00022603"/>
    </source>
</evidence>
<sequence length="205" mass="22715">MDLADVSDVNVSRETEDKLKVFLGLLKKWTPKINLIAPSSVGDAWSRHFVDSAQTFRHRSSDAGMWVDFGSGGGFPGLVCAVLAEGRCPDLQFQMIESDARKGVFLRTVIRELDLRATVLVKRIEEVEPLNADVVSARALASVTDLLPMAQIHLKPSGRALFLKGEKWEKEVAEAKKSWNFSMTPHKSKTNHMAAILEIGDISRV</sequence>
<organism evidence="7 8">
    <name type="scientific">Pelagimonas varians</name>
    <dbReference type="NCBI Taxonomy" id="696760"/>
    <lineage>
        <taxon>Bacteria</taxon>
        <taxon>Pseudomonadati</taxon>
        <taxon>Pseudomonadota</taxon>
        <taxon>Alphaproteobacteria</taxon>
        <taxon>Rhodobacterales</taxon>
        <taxon>Roseobacteraceae</taxon>
        <taxon>Pelagimonas</taxon>
    </lineage>
</organism>
<dbReference type="PIRSF" id="PIRSF003078">
    <property type="entry name" value="GidB"/>
    <property type="match status" value="1"/>
</dbReference>
<name>A0A238L3C8_9RHOB</name>
<protein>
    <recommendedName>
        <fullName evidence="6">Ribosomal RNA small subunit methyltransferase G</fullName>
        <ecNumber evidence="6">2.1.1.170</ecNumber>
    </recommendedName>
    <alternativeName>
        <fullName evidence="6">16S rRNA 7-methylguanosine methyltransferase</fullName>
        <shortName evidence="6">16S rRNA m7G methyltransferase</shortName>
    </alternativeName>
</protein>
<keyword evidence="5 6" id="KW-0949">S-adenosyl-L-methionine</keyword>
<dbReference type="OrthoDB" id="9808773at2"/>
<comment type="function">
    <text evidence="6">Specifically methylates the N7 position of guanine in position 527 of 16S rRNA.</text>
</comment>
<dbReference type="EC" id="2.1.1.170" evidence="6"/>
<comment type="catalytic activity">
    <reaction evidence="6">
        <text>guanosine(527) in 16S rRNA + S-adenosyl-L-methionine = N(7)-methylguanosine(527) in 16S rRNA + S-adenosyl-L-homocysteine</text>
        <dbReference type="Rhea" id="RHEA:42732"/>
        <dbReference type="Rhea" id="RHEA-COMP:10209"/>
        <dbReference type="Rhea" id="RHEA-COMP:10210"/>
        <dbReference type="ChEBI" id="CHEBI:57856"/>
        <dbReference type="ChEBI" id="CHEBI:59789"/>
        <dbReference type="ChEBI" id="CHEBI:74269"/>
        <dbReference type="ChEBI" id="CHEBI:74480"/>
        <dbReference type="EC" id="2.1.1.170"/>
    </reaction>
</comment>
<evidence type="ECO:0000256" key="4">
    <source>
        <dbReference type="ARBA" id="ARBA00022679"/>
    </source>
</evidence>
<evidence type="ECO:0000313" key="8">
    <source>
        <dbReference type="Proteomes" id="UP000220836"/>
    </source>
</evidence>
<dbReference type="Gene3D" id="3.40.50.150">
    <property type="entry name" value="Vaccinia Virus protein VP39"/>
    <property type="match status" value="1"/>
</dbReference>
<dbReference type="Pfam" id="PF02527">
    <property type="entry name" value="GidB"/>
    <property type="match status" value="1"/>
</dbReference>
<dbReference type="SUPFAM" id="SSF53335">
    <property type="entry name" value="S-adenosyl-L-methionine-dependent methyltransferases"/>
    <property type="match status" value="1"/>
</dbReference>
<dbReference type="GO" id="GO:0070043">
    <property type="term" value="F:rRNA (guanine-N7-)-methyltransferase activity"/>
    <property type="evidence" value="ECO:0007669"/>
    <property type="project" value="UniProtKB-UniRule"/>
</dbReference>
<dbReference type="InterPro" id="IPR029063">
    <property type="entry name" value="SAM-dependent_MTases_sf"/>
</dbReference>
<proteinExistence type="inferred from homology"/>
<gene>
    <name evidence="6 7" type="primary">rsmG</name>
    <name evidence="7" type="ORF">PEV8663_04191</name>
</gene>
<dbReference type="PANTHER" id="PTHR31760">
    <property type="entry name" value="S-ADENOSYL-L-METHIONINE-DEPENDENT METHYLTRANSFERASES SUPERFAMILY PROTEIN"/>
    <property type="match status" value="1"/>
</dbReference>
<feature type="binding site" evidence="6">
    <location>
        <position position="138"/>
    </location>
    <ligand>
        <name>S-adenosyl-L-methionine</name>
        <dbReference type="ChEBI" id="CHEBI:59789"/>
    </ligand>
</feature>
<comment type="caution">
    <text evidence="6">Lacks conserved residue(s) required for the propagation of feature annotation.</text>
</comment>
<dbReference type="NCBIfam" id="TIGR00138">
    <property type="entry name" value="rsmG_gidB"/>
    <property type="match status" value="1"/>
</dbReference>
<comment type="subcellular location">
    <subcellularLocation>
        <location evidence="6">Cytoplasm</location>
    </subcellularLocation>
</comment>
<keyword evidence="3 6" id="KW-0489">Methyltransferase</keyword>
<keyword evidence="4 6" id="KW-0808">Transferase</keyword>
<evidence type="ECO:0000256" key="5">
    <source>
        <dbReference type="ARBA" id="ARBA00022691"/>
    </source>
</evidence>
<keyword evidence="2 6" id="KW-0698">rRNA processing</keyword>
<feature type="binding site" evidence="6">
    <location>
        <position position="75"/>
    </location>
    <ligand>
        <name>S-adenosyl-L-methionine</name>
        <dbReference type="ChEBI" id="CHEBI:59789"/>
    </ligand>
</feature>
<accession>A0A238L3C8</accession>
<evidence type="ECO:0000256" key="1">
    <source>
        <dbReference type="ARBA" id="ARBA00022490"/>
    </source>
</evidence>
<dbReference type="GO" id="GO:0005829">
    <property type="term" value="C:cytosol"/>
    <property type="evidence" value="ECO:0007669"/>
    <property type="project" value="TreeGrafter"/>
</dbReference>
<dbReference type="HAMAP" id="MF_00074">
    <property type="entry name" value="16SrRNA_methyltr_G"/>
    <property type="match status" value="1"/>
</dbReference>
<dbReference type="EMBL" id="FXYH01000021">
    <property type="protein sequence ID" value="SMX49370.1"/>
    <property type="molecule type" value="Genomic_DNA"/>
</dbReference>
<dbReference type="Proteomes" id="UP000220836">
    <property type="component" value="Unassembled WGS sequence"/>
</dbReference>
<keyword evidence="8" id="KW-1185">Reference proteome</keyword>
<feature type="binding site" evidence="6">
    <location>
        <begin position="124"/>
        <end position="125"/>
    </location>
    <ligand>
        <name>S-adenosyl-L-methionine</name>
        <dbReference type="ChEBI" id="CHEBI:59789"/>
    </ligand>
</feature>
<reference evidence="7 8" key="1">
    <citation type="submission" date="2017-05" db="EMBL/GenBank/DDBJ databases">
        <authorList>
            <person name="Song R."/>
            <person name="Chenine A.L."/>
            <person name="Ruprecht R.M."/>
        </authorList>
    </citation>
    <scope>NUCLEOTIDE SEQUENCE [LARGE SCALE GENOMIC DNA]</scope>
    <source>
        <strain evidence="7 8">CECT 8663</strain>
    </source>
</reference>
<dbReference type="RefSeq" id="WP_097806610.1">
    <property type="nucleotide sequence ID" value="NZ_FXYH01000021.1"/>
</dbReference>
<dbReference type="PANTHER" id="PTHR31760:SF0">
    <property type="entry name" value="S-ADENOSYL-L-METHIONINE-DEPENDENT METHYLTRANSFERASES SUPERFAMILY PROTEIN"/>
    <property type="match status" value="1"/>
</dbReference>
<evidence type="ECO:0000256" key="6">
    <source>
        <dbReference type="HAMAP-Rule" id="MF_00074"/>
    </source>
</evidence>
<dbReference type="InterPro" id="IPR003682">
    <property type="entry name" value="rRNA_ssu_MeTfrase_G"/>
</dbReference>
<comment type="similarity">
    <text evidence="6">Belongs to the methyltransferase superfamily. RNA methyltransferase RsmG family.</text>
</comment>
<evidence type="ECO:0000256" key="2">
    <source>
        <dbReference type="ARBA" id="ARBA00022552"/>
    </source>
</evidence>